<gene>
    <name evidence="1" type="ORF">FAEPRAM212_00277</name>
</gene>
<dbReference type="HOGENOM" id="CLU_3328104_0_0_9"/>
<dbReference type="AlphaFoldDB" id="A8S6Q4"/>
<dbReference type="Proteomes" id="UP000005945">
    <property type="component" value="Unassembled WGS sequence"/>
</dbReference>
<dbReference type="EMBL" id="ABED02000014">
    <property type="protein sequence ID" value="EDP22967.1"/>
    <property type="molecule type" value="Genomic_DNA"/>
</dbReference>
<comment type="caution">
    <text evidence="1">The sequence shown here is derived from an EMBL/GenBank/DDBJ whole genome shotgun (WGS) entry which is preliminary data.</text>
</comment>
<accession>A8S6Q4</accession>
<evidence type="ECO:0000313" key="1">
    <source>
        <dbReference type="EMBL" id="EDP22967.1"/>
    </source>
</evidence>
<evidence type="ECO:0000313" key="2">
    <source>
        <dbReference type="Proteomes" id="UP000005945"/>
    </source>
</evidence>
<name>A8S6Q4_9FIRM</name>
<sequence length="38" mass="4255">MPRQAPRAFQNPKIINNLSAEYAQSNAEGIPDCLVLQR</sequence>
<reference evidence="1 2" key="2">
    <citation type="submission" date="2007-09" db="EMBL/GenBank/DDBJ databases">
        <authorList>
            <person name="Fulton L."/>
            <person name="Clifton S."/>
            <person name="Fulton B."/>
            <person name="Xu J."/>
            <person name="Minx P."/>
            <person name="Pepin K.H."/>
            <person name="Johnson M."/>
            <person name="Thiruvilangam P."/>
            <person name="Bhonagiri V."/>
            <person name="Nash W.E."/>
            <person name="Mardis E.R."/>
            <person name="Wilson R.K."/>
        </authorList>
    </citation>
    <scope>NUCLEOTIDE SEQUENCE [LARGE SCALE GENOMIC DNA]</scope>
    <source>
        <strain evidence="1 2">M21/2</strain>
    </source>
</reference>
<protein>
    <submittedName>
        <fullName evidence="1">Uncharacterized protein</fullName>
    </submittedName>
</protein>
<reference evidence="1 2" key="1">
    <citation type="submission" date="2007-09" db="EMBL/GenBank/DDBJ databases">
        <title>Draft genome sequence of Faecalibacterium prausnitzii M21/2.</title>
        <authorList>
            <person name="Sudarsanam P."/>
            <person name="Ley R."/>
            <person name="Guruge J."/>
            <person name="Turnbaugh P.J."/>
            <person name="Mahowald M."/>
            <person name="Liep D."/>
            <person name="Gordon J."/>
        </authorList>
    </citation>
    <scope>NUCLEOTIDE SEQUENCE [LARGE SCALE GENOMIC DNA]</scope>
    <source>
        <strain evidence="1 2">M21/2</strain>
    </source>
</reference>
<proteinExistence type="predicted"/>
<organism evidence="1 2">
    <name type="scientific">Faecalibacterium prausnitzii M21/2</name>
    <dbReference type="NCBI Taxonomy" id="411485"/>
    <lineage>
        <taxon>Bacteria</taxon>
        <taxon>Bacillati</taxon>
        <taxon>Bacillota</taxon>
        <taxon>Clostridia</taxon>
        <taxon>Eubacteriales</taxon>
        <taxon>Oscillospiraceae</taxon>
        <taxon>Faecalibacterium</taxon>
    </lineage>
</organism>